<dbReference type="Proteomes" id="UP000814140">
    <property type="component" value="Unassembled WGS sequence"/>
</dbReference>
<dbReference type="EMBL" id="MU277187">
    <property type="protein sequence ID" value="KAI0068748.1"/>
    <property type="molecule type" value="Genomic_DNA"/>
</dbReference>
<organism evidence="1 2">
    <name type="scientific">Artomyces pyxidatus</name>
    <dbReference type="NCBI Taxonomy" id="48021"/>
    <lineage>
        <taxon>Eukaryota</taxon>
        <taxon>Fungi</taxon>
        <taxon>Dikarya</taxon>
        <taxon>Basidiomycota</taxon>
        <taxon>Agaricomycotina</taxon>
        <taxon>Agaricomycetes</taxon>
        <taxon>Russulales</taxon>
        <taxon>Auriscalpiaceae</taxon>
        <taxon>Artomyces</taxon>
    </lineage>
</organism>
<evidence type="ECO:0000313" key="1">
    <source>
        <dbReference type="EMBL" id="KAI0068748.1"/>
    </source>
</evidence>
<protein>
    <submittedName>
        <fullName evidence="1">ThrRS/AlaRS common domain-containing protein</fullName>
    </submittedName>
</protein>
<name>A0ACB8TJW6_9AGAM</name>
<evidence type="ECO:0000313" key="2">
    <source>
        <dbReference type="Proteomes" id="UP000814140"/>
    </source>
</evidence>
<keyword evidence="2" id="KW-1185">Reference proteome</keyword>
<proteinExistence type="predicted"/>
<gene>
    <name evidence="1" type="ORF">BV25DRAFT_1817661</name>
</gene>
<accession>A0ACB8TJW6</accession>
<sequence>MAAAALVLSPTTPPDYHRIVSPTLRIPSDPSITIPVGLLTCQRDPLLRNLDTTIISARYLKPATQPGSGGGKKAHTKQAKASAAPTLTQPYLQVILHDTVLFPEGGGQPYDIGLLTTDDGEVWDVELVKRHGGVAAHYLRVKHGVEDVPVAFTPGKKVSLALGEAGFQRRLDHRSLIPTRLQVPTLAWSLTSYPSPSYVDLARALTPDEVSLIQDEANRLVFEGRRVHIEVDELHAGEKGIDTGDASSRELGRGLPSDYTGGVHRVVVIDGVDRNPCCGTHLPSLASLQLYILPPPPSTSTAPVRHYFLAGPRLLTHLGTVQTLLTRTAGVLSCGAAETPERVALVVDESKRREKRVDEVEKQLAEELGRRLAVEMAVWRAGGGEGEWVKYVGRTDDTPTALPFLQTIAVAFAAALPDASQGTYRYTLLLSSSPSSQTPSSTSVVVLFGSDDDRVKAVGEDLKKHFKTLKGGGRGIRWSGKYTGVWLPEREGKLASQILEGAMSS</sequence>
<reference evidence="1" key="2">
    <citation type="journal article" date="2022" name="New Phytol.">
        <title>Evolutionary transition to the ectomycorrhizal habit in the genomes of a hyperdiverse lineage of mushroom-forming fungi.</title>
        <authorList>
            <person name="Looney B."/>
            <person name="Miyauchi S."/>
            <person name="Morin E."/>
            <person name="Drula E."/>
            <person name="Courty P.E."/>
            <person name="Kohler A."/>
            <person name="Kuo A."/>
            <person name="LaButti K."/>
            <person name="Pangilinan J."/>
            <person name="Lipzen A."/>
            <person name="Riley R."/>
            <person name="Andreopoulos W."/>
            <person name="He G."/>
            <person name="Johnson J."/>
            <person name="Nolan M."/>
            <person name="Tritt A."/>
            <person name="Barry K.W."/>
            <person name="Grigoriev I.V."/>
            <person name="Nagy L.G."/>
            <person name="Hibbett D."/>
            <person name="Henrissat B."/>
            <person name="Matheny P.B."/>
            <person name="Labbe J."/>
            <person name="Martin F.M."/>
        </authorList>
    </citation>
    <scope>NUCLEOTIDE SEQUENCE</scope>
    <source>
        <strain evidence="1">HHB10654</strain>
    </source>
</reference>
<reference evidence="1" key="1">
    <citation type="submission" date="2021-03" db="EMBL/GenBank/DDBJ databases">
        <authorList>
            <consortium name="DOE Joint Genome Institute"/>
            <person name="Ahrendt S."/>
            <person name="Looney B.P."/>
            <person name="Miyauchi S."/>
            <person name="Morin E."/>
            <person name="Drula E."/>
            <person name="Courty P.E."/>
            <person name="Chicoki N."/>
            <person name="Fauchery L."/>
            <person name="Kohler A."/>
            <person name="Kuo A."/>
            <person name="Labutti K."/>
            <person name="Pangilinan J."/>
            <person name="Lipzen A."/>
            <person name="Riley R."/>
            <person name="Andreopoulos W."/>
            <person name="He G."/>
            <person name="Johnson J."/>
            <person name="Barry K.W."/>
            <person name="Grigoriev I.V."/>
            <person name="Nagy L."/>
            <person name="Hibbett D."/>
            <person name="Henrissat B."/>
            <person name="Matheny P.B."/>
            <person name="Labbe J."/>
            <person name="Martin F."/>
        </authorList>
    </citation>
    <scope>NUCLEOTIDE SEQUENCE</scope>
    <source>
        <strain evidence="1">HHB10654</strain>
    </source>
</reference>
<comment type="caution">
    <text evidence="1">The sequence shown here is derived from an EMBL/GenBank/DDBJ whole genome shotgun (WGS) entry which is preliminary data.</text>
</comment>